<dbReference type="AlphaFoldDB" id="A0A1J4K898"/>
<evidence type="ECO:0008006" key="3">
    <source>
        <dbReference type="Google" id="ProtNLM"/>
    </source>
</evidence>
<comment type="caution">
    <text evidence="1">The sequence shown here is derived from an EMBL/GenBank/DDBJ whole genome shotgun (WGS) entry which is preliminary data.</text>
</comment>
<keyword evidence="2" id="KW-1185">Reference proteome</keyword>
<proteinExistence type="predicted"/>
<dbReference type="SUPFAM" id="SSF48371">
    <property type="entry name" value="ARM repeat"/>
    <property type="match status" value="1"/>
</dbReference>
<accession>A0A1J4K898</accession>
<dbReference type="Proteomes" id="UP000179807">
    <property type="component" value="Unassembled WGS sequence"/>
</dbReference>
<dbReference type="EMBL" id="MLAK01000743">
    <property type="protein sequence ID" value="OHT05886.1"/>
    <property type="molecule type" value="Genomic_DNA"/>
</dbReference>
<protein>
    <recommendedName>
        <fullName evidence="3">Importin N-terminal domain-containing protein</fullName>
    </recommendedName>
</protein>
<dbReference type="GeneID" id="94839539"/>
<dbReference type="InterPro" id="IPR011989">
    <property type="entry name" value="ARM-like"/>
</dbReference>
<name>A0A1J4K898_9EUKA</name>
<reference evidence="1" key="1">
    <citation type="submission" date="2016-10" db="EMBL/GenBank/DDBJ databases">
        <authorList>
            <person name="Benchimol M."/>
            <person name="Almeida L.G."/>
            <person name="Vasconcelos A.T."/>
            <person name="Perreira-Neves A."/>
            <person name="Rosa I.A."/>
            <person name="Tasca T."/>
            <person name="Bogo M.R."/>
            <person name="de Souza W."/>
        </authorList>
    </citation>
    <scope>NUCLEOTIDE SEQUENCE [LARGE SCALE GENOMIC DNA]</scope>
    <source>
        <strain evidence="1">K</strain>
    </source>
</reference>
<dbReference type="InterPro" id="IPR016024">
    <property type="entry name" value="ARM-type_fold"/>
</dbReference>
<dbReference type="Gene3D" id="1.25.10.10">
    <property type="entry name" value="Leucine-rich Repeat Variant"/>
    <property type="match status" value="1"/>
</dbReference>
<sequence>MSNFDANQISQVLITFYTELQNPSLQNANEVTDSLLKLYSLPQSINILINILLTSDNIFFKQQAAFGLKHSLSACESLIDQNDFHNIWNGLFQILNIENEENMIDIILLPVIQLFNICQKQWNYISNFITGLSNNNFPKFLHILSNLIFFLEPSFVIEKLDYFMDIIDNSLIFIKNNQCFLLFKYSFLIYHSLSVDVIKDNQELYEILKNKFRENFSLILIEILHDETIMKSLISYFISAFDHCINPFSLSLLMQPIFNILNDSLFSIEMKYNTILLFTGLLEHDEFIIDNDILKHCIQCSIPLSFEIFNHSLNIEDPDSSIFNEFFYRCLNRIPIKLIPGIVLPFIQQLSLDLIYSKMYTLLILTDACLRRSETNIILKENQQIFEFFQFLIACLQSNHLGIRNEASYFFCAHFSIFAFFFAPLFTPIASSSDILQKIFDFINFILKLIVNNSFEIGFNILLTFINNISTIYPDWNNFEETIYPNKLAKEFPIYSVLMNIFTFCIHQINFSDISTVIMNWEIIGVIVEKSKFIANSVFEKLYMICFSVIQNLKSQDDLKSNSDIPLLPYLLKCISSLVQNCNEQIKNNLPEIVSVILNCMITIDDFETKKSTSKCLESFIINTSEEMTPFIPDLISYILGICQLSPYQFLQKHNNNLFKLRQHIKYVIFPLINLLNEIIRHYPELFLESTILSTILNITKILINGLFNKEIIAGCKLLKEIVNLLNNHDLLMPQVLGVFSINLIEKLRNEIHLKVILSIIDVINEIVMIYGNEILCGKESFLLDCILNFIYQNRNPFTNEFIFQQSFLDTSFELLNNIINNFDENLEANANSINNSSNPHLIDFVHPFLEKMLNLLKENNHELFSYSLRIITSIIIKSTDIIPIEVLLMLIQTIFPVIENELSTISLHSIIFLISLGYNYSQLLSEFAPQIISLIDKKISTLNQSNSDQRCLIEHLLALYAMLDNCTQCLMNDESRIKWILSFLPIIYSKSYTNRFIYMLLIKYCNKFPNIQQNIWQILLNTFISSQTITNSELPSEVLKTVLIFIINSNVLSNKELLSLIFENNSEIENNFIQTVSFLQNNFLK</sequence>
<evidence type="ECO:0000313" key="2">
    <source>
        <dbReference type="Proteomes" id="UP000179807"/>
    </source>
</evidence>
<dbReference type="VEuPathDB" id="TrichDB:TRFO_26245"/>
<gene>
    <name evidence="1" type="ORF">TRFO_26245</name>
</gene>
<dbReference type="RefSeq" id="XP_068359022.1">
    <property type="nucleotide sequence ID" value="XM_068504835.1"/>
</dbReference>
<evidence type="ECO:0000313" key="1">
    <source>
        <dbReference type="EMBL" id="OHT05886.1"/>
    </source>
</evidence>
<organism evidence="1 2">
    <name type="scientific">Tritrichomonas foetus</name>
    <dbReference type="NCBI Taxonomy" id="1144522"/>
    <lineage>
        <taxon>Eukaryota</taxon>
        <taxon>Metamonada</taxon>
        <taxon>Parabasalia</taxon>
        <taxon>Tritrichomonadida</taxon>
        <taxon>Tritrichomonadidae</taxon>
        <taxon>Tritrichomonas</taxon>
    </lineage>
</organism>